<feature type="transmembrane region" description="Helical" evidence="2">
    <location>
        <begin position="91"/>
        <end position="111"/>
    </location>
</feature>
<name>A0A9P5Y040_9AGAR</name>
<gene>
    <name evidence="3" type="ORF">BDZ94DRAFT_1269741</name>
</gene>
<dbReference type="OrthoDB" id="2965932at2759"/>
<accession>A0A9P5Y040</accession>
<evidence type="ECO:0000313" key="4">
    <source>
        <dbReference type="Proteomes" id="UP000807353"/>
    </source>
</evidence>
<sequence>MPAGRDVDYRLQGYDVEFLDLEVEGLQPTQQTEENKPVGGNSGPHLDDQVVQSHQPSDHLSSHSSLSHRDTRRTSALPPTLLGRSSPLRTYTLMIISFLCGTILAIGHHLFYEGLDGRHVPERDQFIIAGHHISSQQSAIFGGTALVFFAKFCFSFSLGHVFNQRLWYTMHRKWIKVKGLDAMFKVPGDPLGFFSLEMLTKAKTVAGVAGVMWCLSIAFIPIPGSLSVKSVPVTTLNRVSVPTVNITDPAVNFGSTNTLGAYNSPSTFAQAVASRTLTGGQVPAWNSPCGTNCNYNLTFIGPAFQCSSPSSVNIPAVTPKWIANQTKGADIDVLTISYISDSAAITTSTTNCSSYRSTYSIGVSFKDGVFDIRVHNVEHHEPFGTTEPLQRWGVNGAPGAFNPRGLGSIAGIKDAVVKAVSGSVFYDIQVGLILQDTLILYSTLASYGANETTRYSSGQSSTAVSFGPDVPRMVEELLANTTMALMASSIWTTSTEAIVTFNVNVFSYDMRVLWAGYGASIGVTVVLIIFGAAAVRANGGGGDRTFTLIGATTRDPSLDEVFGQTLKDKQGASSRLEKKLKYDSVDADDGPRMTFHVP</sequence>
<proteinExistence type="predicted"/>
<feature type="transmembrane region" description="Helical" evidence="2">
    <location>
        <begin position="139"/>
        <end position="162"/>
    </location>
</feature>
<evidence type="ECO:0000313" key="3">
    <source>
        <dbReference type="EMBL" id="KAF9458810.1"/>
    </source>
</evidence>
<feature type="region of interest" description="Disordered" evidence="1">
    <location>
        <begin position="26"/>
        <end position="79"/>
    </location>
</feature>
<keyword evidence="2" id="KW-0472">Membrane</keyword>
<feature type="compositionally biased region" description="Basic and acidic residues" evidence="1">
    <location>
        <begin position="56"/>
        <end position="73"/>
    </location>
</feature>
<feature type="transmembrane region" description="Helical" evidence="2">
    <location>
        <begin position="204"/>
        <end position="222"/>
    </location>
</feature>
<reference evidence="3" key="1">
    <citation type="submission" date="2020-11" db="EMBL/GenBank/DDBJ databases">
        <authorList>
            <consortium name="DOE Joint Genome Institute"/>
            <person name="Ahrendt S."/>
            <person name="Riley R."/>
            <person name="Andreopoulos W."/>
            <person name="Labutti K."/>
            <person name="Pangilinan J."/>
            <person name="Ruiz-Duenas F.J."/>
            <person name="Barrasa J.M."/>
            <person name="Sanchez-Garcia M."/>
            <person name="Camarero S."/>
            <person name="Miyauchi S."/>
            <person name="Serrano A."/>
            <person name="Linde D."/>
            <person name="Babiker R."/>
            <person name="Drula E."/>
            <person name="Ayuso-Fernandez I."/>
            <person name="Pacheco R."/>
            <person name="Padilla G."/>
            <person name="Ferreira P."/>
            <person name="Barriuso J."/>
            <person name="Kellner H."/>
            <person name="Castanera R."/>
            <person name="Alfaro M."/>
            <person name="Ramirez L."/>
            <person name="Pisabarro A.G."/>
            <person name="Kuo A."/>
            <person name="Tritt A."/>
            <person name="Lipzen A."/>
            <person name="He G."/>
            <person name="Yan M."/>
            <person name="Ng V."/>
            <person name="Cullen D."/>
            <person name="Martin F."/>
            <person name="Rosso M.-N."/>
            <person name="Henrissat B."/>
            <person name="Hibbett D."/>
            <person name="Martinez A.T."/>
            <person name="Grigoriev I.V."/>
        </authorList>
    </citation>
    <scope>NUCLEOTIDE SEQUENCE</scope>
    <source>
        <strain evidence="3">CBS 247.69</strain>
    </source>
</reference>
<evidence type="ECO:0000256" key="1">
    <source>
        <dbReference type="SAM" id="MobiDB-lite"/>
    </source>
</evidence>
<feature type="transmembrane region" description="Helical" evidence="2">
    <location>
        <begin position="512"/>
        <end position="535"/>
    </location>
</feature>
<protein>
    <submittedName>
        <fullName evidence="3">Uncharacterized protein</fullName>
    </submittedName>
</protein>
<organism evidence="3 4">
    <name type="scientific">Collybia nuda</name>
    <dbReference type="NCBI Taxonomy" id="64659"/>
    <lineage>
        <taxon>Eukaryota</taxon>
        <taxon>Fungi</taxon>
        <taxon>Dikarya</taxon>
        <taxon>Basidiomycota</taxon>
        <taxon>Agaricomycotina</taxon>
        <taxon>Agaricomycetes</taxon>
        <taxon>Agaricomycetidae</taxon>
        <taxon>Agaricales</taxon>
        <taxon>Tricholomatineae</taxon>
        <taxon>Clitocybaceae</taxon>
        <taxon>Collybia</taxon>
    </lineage>
</organism>
<dbReference type="PANTHER" id="PTHR35041">
    <property type="entry name" value="MEDIATOR OF RNA POLYMERASE II TRANSCRIPTION SUBUNIT 1"/>
    <property type="match status" value="1"/>
</dbReference>
<dbReference type="EMBL" id="MU150330">
    <property type="protein sequence ID" value="KAF9458810.1"/>
    <property type="molecule type" value="Genomic_DNA"/>
</dbReference>
<keyword evidence="4" id="KW-1185">Reference proteome</keyword>
<dbReference type="AlphaFoldDB" id="A0A9P5Y040"/>
<evidence type="ECO:0000256" key="2">
    <source>
        <dbReference type="SAM" id="Phobius"/>
    </source>
</evidence>
<dbReference type="PANTHER" id="PTHR35041:SF6">
    <property type="entry name" value="FORMYLMETHIONINE DEFORMYLASE-LIKE PROTEIN-RELATED"/>
    <property type="match status" value="1"/>
</dbReference>
<keyword evidence="2" id="KW-1133">Transmembrane helix</keyword>
<dbReference type="Proteomes" id="UP000807353">
    <property type="component" value="Unassembled WGS sequence"/>
</dbReference>
<comment type="caution">
    <text evidence="3">The sequence shown here is derived from an EMBL/GenBank/DDBJ whole genome shotgun (WGS) entry which is preliminary data.</text>
</comment>
<keyword evidence="2" id="KW-0812">Transmembrane</keyword>